<name>A0A0C3BMG0_PILCF</name>
<dbReference type="Proteomes" id="UP000054166">
    <property type="component" value="Unassembled WGS sequence"/>
</dbReference>
<accession>A0A0C3BMG0</accession>
<organism evidence="2 3">
    <name type="scientific">Piloderma croceum (strain F 1598)</name>
    <dbReference type="NCBI Taxonomy" id="765440"/>
    <lineage>
        <taxon>Eukaryota</taxon>
        <taxon>Fungi</taxon>
        <taxon>Dikarya</taxon>
        <taxon>Basidiomycota</taxon>
        <taxon>Agaricomycotina</taxon>
        <taxon>Agaricomycetes</taxon>
        <taxon>Agaricomycetidae</taxon>
        <taxon>Atheliales</taxon>
        <taxon>Atheliaceae</taxon>
        <taxon>Piloderma</taxon>
    </lineage>
</organism>
<dbReference type="EMBL" id="KN833016">
    <property type="protein sequence ID" value="KIM78502.1"/>
    <property type="molecule type" value="Genomic_DNA"/>
</dbReference>
<reference evidence="3" key="2">
    <citation type="submission" date="2015-01" db="EMBL/GenBank/DDBJ databases">
        <title>Evolutionary Origins and Diversification of the Mycorrhizal Mutualists.</title>
        <authorList>
            <consortium name="DOE Joint Genome Institute"/>
            <consortium name="Mycorrhizal Genomics Consortium"/>
            <person name="Kohler A."/>
            <person name="Kuo A."/>
            <person name="Nagy L.G."/>
            <person name="Floudas D."/>
            <person name="Copeland A."/>
            <person name="Barry K.W."/>
            <person name="Cichocki N."/>
            <person name="Veneault-Fourrey C."/>
            <person name="LaButti K."/>
            <person name="Lindquist E.A."/>
            <person name="Lipzen A."/>
            <person name="Lundell T."/>
            <person name="Morin E."/>
            <person name="Murat C."/>
            <person name="Riley R."/>
            <person name="Ohm R."/>
            <person name="Sun H."/>
            <person name="Tunlid A."/>
            <person name="Henrissat B."/>
            <person name="Grigoriev I.V."/>
            <person name="Hibbett D.S."/>
            <person name="Martin F."/>
        </authorList>
    </citation>
    <scope>NUCLEOTIDE SEQUENCE [LARGE SCALE GENOMIC DNA]</scope>
    <source>
        <strain evidence="3">F 1598</strain>
    </source>
</reference>
<sequence length="60" mass="6764">MTNSPLRDSRSCNTLPLHTIRLILRSCKIRNQKQTVGVLVSLIFWLCIRVRLVGVSSGRG</sequence>
<reference evidence="2 3" key="1">
    <citation type="submission" date="2014-04" db="EMBL/GenBank/DDBJ databases">
        <authorList>
            <consortium name="DOE Joint Genome Institute"/>
            <person name="Kuo A."/>
            <person name="Tarkka M."/>
            <person name="Buscot F."/>
            <person name="Kohler A."/>
            <person name="Nagy L.G."/>
            <person name="Floudas D."/>
            <person name="Copeland A."/>
            <person name="Barry K.W."/>
            <person name="Cichocki N."/>
            <person name="Veneault-Fourrey C."/>
            <person name="LaButti K."/>
            <person name="Lindquist E.A."/>
            <person name="Lipzen A."/>
            <person name="Lundell T."/>
            <person name="Morin E."/>
            <person name="Murat C."/>
            <person name="Sun H."/>
            <person name="Tunlid A."/>
            <person name="Henrissat B."/>
            <person name="Grigoriev I.V."/>
            <person name="Hibbett D.S."/>
            <person name="Martin F."/>
            <person name="Nordberg H.P."/>
            <person name="Cantor M.N."/>
            <person name="Hua S.X."/>
        </authorList>
    </citation>
    <scope>NUCLEOTIDE SEQUENCE [LARGE SCALE GENOMIC DNA]</scope>
    <source>
        <strain evidence="2 3">F 1598</strain>
    </source>
</reference>
<protein>
    <submittedName>
        <fullName evidence="2">Uncharacterized protein</fullName>
    </submittedName>
</protein>
<evidence type="ECO:0000313" key="2">
    <source>
        <dbReference type="EMBL" id="KIM78502.1"/>
    </source>
</evidence>
<dbReference type="HOGENOM" id="CLU_2942621_0_0_1"/>
<dbReference type="AlphaFoldDB" id="A0A0C3BMG0"/>
<gene>
    <name evidence="2" type="ORF">PILCRDRAFT_590938</name>
</gene>
<keyword evidence="1" id="KW-0812">Transmembrane</keyword>
<keyword evidence="3" id="KW-1185">Reference proteome</keyword>
<keyword evidence="1" id="KW-0472">Membrane</keyword>
<evidence type="ECO:0000313" key="3">
    <source>
        <dbReference type="Proteomes" id="UP000054166"/>
    </source>
</evidence>
<feature type="transmembrane region" description="Helical" evidence="1">
    <location>
        <begin position="35"/>
        <end position="54"/>
    </location>
</feature>
<evidence type="ECO:0000256" key="1">
    <source>
        <dbReference type="SAM" id="Phobius"/>
    </source>
</evidence>
<dbReference type="InParanoid" id="A0A0C3BMG0"/>
<proteinExistence type="predicted"/>
<keyword evidence="1" id="KW-1133">Transmembrane helix</keyword>